<evidence type="ECO:0000313" key="2">
    <source>
        <dbReference type="EMBL" id="EAQ12658.1"/>
    </source>
</evidence>
<dbReference type="AlphaFoldDB" id="A3VHA3"/>
<accession>A3VHA3</accession>
<organism evidence="2 3">
    <name type="scientific">Maritimibacter alkaliphilus HTCC2654</name>
    <dbReference type="NCBI Taxonomy" id="314271"/>
    <lineage>
        <taxon>Bacteria</taxon>
        <taxon>Pseudomonadati</taxon>
        <taxon>Pseudomonadota</taxon>
        <taxon>Alphaproteobacteria</taxon>
        <taxon>Rhodobacterales</taxon>
        <taxon>Roseobacteraceae</taxon>
        <taxon>Maritimibacter</taxon>
    </lineage>
</organism>
<dbReference type="EMBL" id="AAMT01000008">
    <property type="protein sequence ID" value="EAQ12658.1"/>
    <property type="molecule type" value="Genomic_DNA"/>
</dbReference>
<evidence type="ECO:0000313" key="3">
    <source>
        <dbReference type="Proteomes" id="UP000002931"/>
    </source>
</evidence>
<feature type="region of interest" description="Disordered" evidence="1">
    <location>
        <begin position="1"/>
        <end position="38"/>
    </location>
</feature>
<dbReference type="Proteomes" id="UP000002931">
    <property type="component" value="Unassembled WGS sequence"/>
</dbReference>
<comment type="caution">
    <text evidence="2">The sequence shown here is derived from an EMBL/GenBank/DDBJ whole genome shotgun (WGS) entry which is preliminary data.</text>
</comment>
<dbReference type="HOGENOM" id="CLU_3329828_0_0_5"/>
<keyword evidence="3" id="KW-1185">Reference proteome</keyword>
<gene>
    <name evidence="2" type="ORF">RB2654_15270</name>
</gene>
<proteinExistence type="predicted"/>
<name>A3VHA3_9RHOB</name>
<evidence type="ECO:0000256" key="1">
    <source>
        <dbReference type="SAM" id="MobiDB-lite"/>
    </source>
</evidence>
<protein>
    <submittedName>
        <fullName evidence="2">Uncharacterized protein</fullName>
    </submittedName>
</protein>
<reference evidence="2 3" key="1">
    <citation type="journal article" date="2010" name="J. Bacteriol.">
        <title>Genome sequences of Pelagibaca bermudensis HTCC2601T and Maritimibacter alkaliphilus HTCC2654T, the type strains of two marine Roseobacter genera.</title>
        <authorList>
            <person name="Thrash J.C."/>
            <person name="Cho J.C."/>
            <person name="Ferriera S."/>
            <person name="Johnson J."/>
            <person name="Vergin K.L."/>
            <person name="Giovannoni S.J."/>
        </authorList>
    </citation>
    <scope>NUCLEOTIDE SEQUENCE [LARGE SCALE GENOMIC DNA]</scope>
    <source>
        <strain evidence="2 3">HTCC2654</strain>
    </source>
</reference>
<sequence length="38" mass="4239">MGRSSTFPPSARTRRATACMRSPRGVARRVYSNISPTR</sequence>